<reference evidence="3 4" key="1">
    <citation type="submission" date="2019-02" db="EMBL/GenBank/DDBJ databases">
        <title>Deep-cultivation of Planctomycetes and their phenomic and genomic characterization uncovers novel biology.</title>
        <authorList>
            <person name="Wiegand S."/>
            <person name="Jogler M."/>
            <person name="Boedeker C."/>
            <person name="Pinto D."/>
            <person name="Vollmers J."/>
            <person name="Rivas-Marin E."/>
            <person name="Kohn T."/>
            <person name="Peeters S.H."/>
            <person name="Heuer A."/>
            <person name="Rast P."/>
            <person name="Oberbeckmann S."/>
            <person name="Bunk B."/>
            <person name="Jeske O."/>
            <person name="Meyerdierks A."/>
            <person name="Storesund J.E."/>
            <person name="Kallscheuer N."/>
            <person name="Luecker S."/>
            <person name="Lage O.M."/>
            <person name="Pohl T."/>
            <person name="Merkel B.J."/>
            <person name="Hornburger P."/>
            <person name="Mueller R.-W."/>
            <person name="Bruemmer F."/>
            <person name="Labrenz M."/>
            <person name="Spormann A.M."/>
            <person name="Op den Camp H."/>
            <person name="Overmann J."/>
            <person name="Amann R."/>
            <person name="Jetten M.S.M."/>
            <person name="Mascher T."/>
            <person name="Medema M.H."/>
            <person name="Devos D.P."/>
            <person name="Kaster A.-K."/>
            <person name="Ovreas L."/>
            <person name="Rohde M."/>
            <person name="Galperin M.Y."/>
            <person name="Jogler C."/>
        </authorList>
    </citation>
    <scope>NUCLEOTIDE SEQUENCE [LARGE SCALE GENOMIC DNA]</scope>
    <source>
        <strain evidence="3 4">KS4</strain>
    </source>
</reference>
<dbReference type="InterPro" id="IPR013324">
    <property type="entry name" value="RNA_pol_sigma_r3/r4-like"/>
</dbReference>
<feature type="compositionally biased region" description="Acidic residues" evidence="1">
    <location>
        <begin position="280"/>
        <end position="295"/>
    </location>
</feature>
<keyword evidence="4" id="KW-1185">Reference proteome</keyword>
<dbReference type="SUPFAM" id="SSF88659">
    <property type="entry name" value="Sigma3 and sigma4 domains of RNA polymerase sigma factors"/>
    <property type="match status" value="1"/>
</dbReference>
<dbReference type="GO" id="GO:0003677">
    <property type="term" value="F:DNA binding"/>
    <property type="evidence" value="ECO:0007669"/>
    <property type="project" value="InterPro"/>
</dbReference>
<dbReference type="KEGG" id="pcor:KS4_29760"/>
<evidence type="ECO:0000256" key="1">
    <source>
        <dbReference type="SAM" id="MobiDB-lite"/>
    </source>
</evidence>
<proteinExistence type="predicted"/>
<gene>
    <name evidence="3" type="ORF">KS4_29760</name>
</gene>
<accession>A0A517YXF4</accession>
<dbReference type="GO" id="GO:0006352">
    <property type="term" value="P:DNA-templated transcription initiation"/>
    <property type="evidence" value="ECO:0007669"/>
    <property type="project" value="InterPro"/>
</dbReference>
<dbReference type="InterPro" id="IPR013249">
    <property type="entry name" value="RNA_pol_sigma70_r4_t2"/>
</dbReference>
<dbReference type="GO" id="GO:0016987">
    <property type="term" value="F:sigma factor activity"/>
    <property type="evidence" value="ECO:0007669"/>
    <property type="project" value="InterPro"/>
</dbReference>
<protein>
    <submittedName>
        <fullName evidence="3">Sigma-70, region 4</fullName>
    </submittedName>
</protein>
<sequence>MDLSEMIGAFDDADRIWGGRETELGFIFTGSLDEKFNIYYEMRLMEEHKLFSHHIEPFEGRDGVGKTSYCRFRLSGKSPNFWEQYIALSAKAVKAVGDVEVDSVRYVEEPPVVVLWTTFLISELMERNSPMIVVEPSKYGGYATGVVKMPLLASKWLLQQLHAECEETKPKKRRKRSQRKGVVDANLTEKQAEAFWMVQDCNGNIAEAARRLGKDRKTIEQHYKRACEILGKKAVSHIEKQNLPHDQRGQAMIASNDLGPAYTGPKNNIGAYRDERSPDSESDSDWDSDTSEDWD</sequence>
<feature type="region of interest" description="Disordered" evidence="1">
    <location>
        <begin position="255"/>
        <end position="295"/>
    </location>
</feature>
<dbReference type="Pfam" id="PF08281">
    <property type="entry name" value="Sigma70_r4_2"/>
    <property type="match status" value="1"/>
</dbReference>
<feature type="domain" description="RNA polymerase sigma factor 70 region 4 type 2" evidence="2">
    <location>
        <begin position="186"/>
        <end position="228"/>
    </location>
</feature>
<organism evidence="3 4">
    <name type="scientific">Poriferisphaera corsica</name>
    <dbReference type="NCBI Taxonomy" id="2528020"/>
    <lineage>
        <taxon>Bacteria</taxon>
        <taxon>Pseudomonadati</taxon>
        <taxon>Planctomycetota</taxon>
        <taxon>Phycisphaerae</taxon>
        <taxon>Phycisphaerales</taxon>
        <taxon>Phycisphaeraceae</taxon>
        <taxon>Poriferisphaera</taxon>
    </lineage>
</organism>
<evidence type="ECO:0000259" key="2">
    <source>
        <dbReference type="Pfam" id="PF08281"/>
    </source>
</evidence>
<name>A0A517YXF4_9BACT</name>
<dbReference type="AlphaFoldDB" id="A0A517YXF4"/>
<evidence type="ECO:0000313" key="3">
    <source>
        <dbReference type="EMBL" id="QDU34899.1"/>
    </source>
</evidence>
<dbReference type="EMBL" id="CP036425">
    <property type="protein sequence ID" value="QDU34899.1"/>
    <property type="molecule type" value="Genomic_DNA"/>
</dbReference>
<evidence type="ECO:0000313" key="4">
    <source>
        <dbReference type="Proteomes" id="UP000317369"/>
    </source>
</evidence>
<dbReference type="Proteomes" id="UP000317369">
    <property type="component" value="Chromosome"/>
</dbReference>
<dbReference type="RefSeq" id="WP_145079405.1">
    <property type="nucleotide sequence ID" value="NZ_CP036425.1"/>
</dbReference>